<evidence type="ECO:0000256" key="2">
    <source>
        <dbReference type="ARBA" id="ARBA00012759"/>
    </source>
</evidence>
<reference evidence="9 10" key="1">
    <citation type="submission" date="2024-02" db="EMBL/GenBank/DDBJ databases">
        <title>Discinaceae phylogenomics.</title>
        <authorList>
            <person name="Dirks A.C."/>
            <person name="James T.Y."/>
        </authorList>
    </citation>
    <scope>NUCLEOTIDE SEQUENCE [LARGE SCALE GENOMIC DNA]</scope>
    <source>
        <strain evidence="9 10">ACD0624</strain>
    </source>
</reference>
<evidence type="ECO:0000313" key="9">
    <source>
        <dbReference type="EMBL" id="KAL0637309.1"/>
    </source>
</evidence>
<dbReference type="InterPro" id="IPR051346">
    <property type="entry name" value="OTU_Deubiquitinase"/>
</dbReference>
<protein>
    <recommendedName>
        <fullName evidence="2">ubiquitinyl hydrolase 1</fullName>
        <ecNumber evidence="2">3.4.19.12</ecNumber>
    </recommendedName>
</protein>
<evidence type="ECO:0000256" key="4">
    <source>
        <dbReference type="ARBA" id="ARBA00022786"/>
    </source>
</evidence>
<keyword evidence="4" id="KW-0833">Ubl conjugation pathway</keyword>
<proteinExistence type="predicted"/>
<feature type="domain" description="DUF6606" evidence="8">
    <location>
        <begin position="11"/>
        <end position="277"/>
    </location>
</feature>
<gene>
    <name evidence="9" type="ORF">Q9L58_003642</name>
</gene>
<evidence type="ECO:0000256" key="7">
    <source>
        <dbReference type="SAM" id="MobiDB-lite"/>
    </source>
</evidence>
<dbReference type="Proteomes" id="UP001447188">
    <property type="component" value="Unassembled WGS sequence"/>
</dbReference>
<dbReference type="Pfam" id="PF20255">
    <property type="entry name" value="DUF6606"/>
    <property type="match status" value="1"/>
</dbReference>
<evidence type="ECO:0000259" key="8">
    <source>
        <dbReference type="Pfam" id="PF20255"/>
    </source>
</evidence>
<evidence type="ECO:0000256" key="6">
    <source>
        <dbReference type="ARBA" id="ARBA00022807"/>
    </source>
</evidence>
<dbReference type="EMBL" id="JBBBZM010000036">
    <property type="protein sequence ID" value="KAL0637309.1"/>
    <property type="molecule type" value="Genomic_DNA"/>
</dbReference>
<comment type="catalytic activity">
    <reaction evidence="1">
        <text>Thiol-dependent hydrolysis of ester, thioester, amide, peptide and isopeptide bonds formed by the C-terminal Gly of ubiquitin (a 76-residue protein attached to proteins as an intracellular targeting signal).</text>
        <dbReference type="EC" id="3.4.19.12"/>
    </reaction>
</comment>
<comment type="caution">
    <text evidence="9">The sequence shown here is derived from an EMBL/GenBank/DDBJ whole genome shotgun (WGS) entry which is preliminary data.</text>
</comment>
<dbReference type="EC" id="3.4.19.12" evidence="2"/>
<evidence type="ECO:0000313" key="10">
    <source>
        <dbReference type="Proteomes" id="UP001447188"/>
    </source>
</evidence>
<accession>A0ABR3GN06</accession>
<organism evidence="9 10">
    <name type="scientific">Discina gigas</name>
    <dbReference type="NCBI Taxonomy" id="1032678"/>
    <lineage>
        <taxon>Eukaryota</taxon>
        <taxon>Fungi</taxon>
        <taxon>Dikarya</taxon>
        <taxon>Ascomycota</taxon>
        <taxon>Pezizomycotina</taxon>
        <taxon>Pezizomycetes</taxon>
        <taxon>Pezizales</taxon>
        <taxon>Discinaceae</taxon>
        <taxon>Discina</taxon>
    </lineage>
</organism>
<sequence length="1129" mass="128554">MSQSKGDLEFIIHHVFLPPKLPQEAEEQPGAKNSALLKLVQHVAETYHQNMADPENLQWVPIVRMLTTLCALENGSSLPVQAFLDAVMGMNTGDILALHIGAQNAGLILRQSPDKMIFESFEASPASADVITSTGRLRCSYPGPAIAVDLHKVKDLTFLRELASFLEKMKRDTLEQATPKSSKGGSKVSEERETTHPKFITEMLTGILRAIGGPADVERIQKKIADDVLWENAKIPWRRSALWLVVRVALQTSLKSPAHGHSQYKSFMVFFMTKVLELALGQGLASDVLFVMNAKLSRRVYKAREAIPVFVLDKALEVGKQAYEVLNSRWEKTQKDHSKFPDWKPQDLSFAQDTQLTMQNSKDYLREIMTRPYTKPDSPRYKPNEVGRIMPSSHQLPQRNISDAPDAAKEVALADFELWVQKNLDNWVKTNVHREEACRQIAQRIEDYISAAETAYASDPERISIMLLTTMELWVALDKVAIESCPVENRAVFLEYFPEFAEDLLTPLLLPKIEQMARLYRIEEYLSKRRANATLSNPSIFSEIVSNQTFAVRYFKNSGQHQQLERDIQQQGQRERDQKTVEFKQKENEYDRLRARAGARSCDMYTNYRGYTHHDRYCVKCELYSEAGRISIDVHEWPLPESDPQRMAVVFELRCPLWFSVWRDLTYRILVDICTPPKSLSSDDQPPHESLQTFSGLKNRYENPVRPRSQRLHWSSSTKSFLKSHYRDTRFPSTVSTICVNNGLRYALFDTQGQRWTKDQTGKSDIRDACTFKLPDGPYSGLQYAVDSTTHSPNKIMATQSECPNELQLHEYLAFGLLRAGHRIQWLNIIRELRALTLTFSNSAVNMLIMQSAWQAGPAELSEPCRESHLDLQELEFGNNLLYELENMLKSIEANWQEGIAAQTLIKLAARILSVSKHEIITIRAVGFLREIRRVCLNWTRQLADKLRNCGEEDTKDFQLRALQMAAICRTTYDVDEVYLSKVLNSTNDFADLVECATIVHDNTPAIPGSLAPSTRALLAEDRKLAHAIENHLRSLILNSEAGLDLTNVWGGYKRGTRWQSLSEPNDRWMVTNTAASSNTRSQEVHYNLLSGSLLVEGLPLGRMPSNYTTHPIYLELLGEVSVQVAVDW</sequence>
<evidence type="ECO:0000256" key="5">
    <source>
        <dbReference type="ARBA" id="ARBA00022801"/>
    </source>
</evidence>
<keyword evidence="10" id="KW-1185">Reference proteome</keyword>
<dbReference type="PANTHER" id="PTHR13367">
    <property type="entry name" value="UBIQUITIN THIOESTERASE"/>
    <property type="match status" value="1"/>
</dbReference>
<feature type="region of interest" description="Disordered" evidence="7">
    <location>
        <begin position="173"/>
        <end position="195"/>
    </location>
</feature>
<evidence type="ECO:0000256" key="1">
    <source>
        <dbReference type="ARBA" id="ARBA00000707"/>
    </source>
</evidence>
<dbReference type="PANTHER" id="PTHR13367:SF33">
    <property type="entry name" value="P-LOOP CONTAINING NUCLEOSIDE TRIPHOSPHATE HYDROLASE PROTEIN"/>
    <property type="match status" value="1"/>
</dbReference>
<keyword evidence="3" id="KW-0645">Protease</keyword>
<name>A0ABR3GN06_9PEZI</name>
<dbReference type="InterPro" id="IPR046541">
    <property type="entry name" value="DUF6606"/>
</dbReference>
<evidence type="ECO:0000256" key="3">
    <source>
        <dbReference type="ARBA" id="ARBA00022670"/>
    </source>
</evidence>
<keyword evidence="5" id="KW-0378">Hydrolase</keyword>
<keyword evidence="6" id="KW-0788">Thiol protease</keyword>